<protein>
    <submittedName>
        <fullName evidence="1">Competence protein ComK</fullName>
    </submittedName>
</protein>
<name>A0A9Q2CZE8_9STAP</name>
<evidence type="ECO:0000313" key="2">
    <source>
        <dbReference type="Proteomes" id="UP000579136"/>
    </source>
</evidence>
<dbReference type="Pfam" id="PF06338">
    <property type="entry name" value="ComK"/>
    <property type="match status" value="1"/>
</dbReference>
<accession>A0A9Q2CZE8</accession>
<dbReference type="EMBL" id="JACHHF010000003">
    <property type="protein sequence ID" value="MBB5175876.1"/>
    <property type="molecule type" value="Genomic_DNA"/>
</dbReference>
<comment type="caution">
    <text evidence="1">The sequence shown here is derived from an EMBL/GenBank/DDBJ whole genome shotgun (WGS) entry which is preliminary data.</text>
</comment>
<sequence length="170" mass="20502">MKVPKHFKRDVMYIEPIYDEIYMCQAVSASGVIRYKKSSEQWLNEYLTYFYSTNLAAIRSHVKINFDIHRMIPICVDLDYQFILFPLNSSKNKNVYFLNLSKVYRFFKRENQTVIEFICGEELVVDIPLSQCESQYNKATRIYDKYVKFKQFRERYLSTTVETIYTINHK</sequence>
<dbReference type="InterPro" id="IPR010461">
    <property type="entry name" value="ComK"/>
</dbReference>
<dbReference type="GO" id="GO:0030420">
    <property type="term" value="P:establishment of competence for transformation"/>
    <property type="evidence" value="ECO:0007669"/>
    <property type="project" value="InterPro"/>
</dbReference>
<dbReference type="Proteomes" id="UP000579136">
    <property type="component" value="Unassembled WGS sequence"/>
</dbReference>
<organism evidence="1 2">
    <name type="scientific">Nosocomiicoccus ampullae</name>
    <dbReference type="NCBI Taxonomy" id="489910"/>
    <lineage>
        <taxon>Bacteria</taxon>
        <taxon>Bacillati</taxon>
        <taxon>Bacillota</taxon>
        <taxon>Bacilli</taxon>
        <taxon>Bacillales</taxon>
        <taxon>Staphylococcaceae</taxon>
        <taxon>Nosocomiicoccus</taxon>
    </lineage>
</organism>
<dbReference type="AlphaFoldDB" id="A0A9Q2CZE8"/>
<keyword evidence="2" id="KW-1185">Reference proteome</keyword>
<reference evidence="1 2" key="1">
    <citation type="submission" date="2020-08" db="EMBL/GenBank/DDBJ databases">
        <title>Genomic Encyclopedia of Type Strains, Phase IV (KMG-IV): sequencing the most valuable type-strain genomes for metagenomic binning, comparative biology and taxonomic classification.</title>
        <authorList>
            <person name="Goeker M."/>
        </authorList>
    </citation>
    <scope>NUCLEOTIDE SEQUENCE [LARGE SCALE GENOMIC DNA]</scope>
    <source>
        <strain evidence="1 2">DSM 19163</strain>
    </source>
</reference>
<gene>
    <name evidence="1" type="ORF">HNQ45_000751</name>
</gene>
<evidence type="ECO:0000313" key="1">
    <source>
        <dbReference type="EMBL" id="MBB5175876.1"/>
    </source>
</evidence>
<proteinExistence type="predicted"/>